<dbReference type="InParanoid" id="L2GTE6"/>
<keyword evidence="4" id="KW-1185">Reference proteome</keyword>
<evidence type="ECO:0000259" key="2">
    <source>
        <dbReference type="PROSITE" id="PS51719"/>
    </source>
</evidence>
<dbReference type="Proteomes" id="UP000011081">
    <property type="component" value="Unassembled WGS sequence"/>
</dbReference>
<feature type="domain" description="Septin-type G" evidence="2">
    <location>
        <begin position="22"/>
        <end position="337"/>
    </location>
</feature>
<dbReference type="PANTHER" id="PTHR18884">
    <property type="entry name" value="SEPTIN"/>
    <property type="match status" value="1"/>
</dbReference>
<dbReference type="EMBL" id="GL877437">
    <property type="protein sequence ID" value="ELA46657.1"/>
    <property type="molecule type" value="Genomic_DNA"/>
</dbReference>
<evidence type="ECO:0000313" key="3">
    <source>
        <dbReference type="EMBL" id="ELA46657.1"/>
    </source>
</evidence>
<dbReference type="GeneID" id="19879752"/>
<evidence type="ECO:0000313" key="4">
    <source>
        <dbReference type="Proteomes" id="UP000011081"/>
    </source>
</evidence>
<dbReference type="STRING" id="948595.L2GTE6"/>
<dbReference type="HOGENOM" id="CLU_017718_8_0_1"/>
<protein>
    <recommendedName>
        <fullName evidence="2">Septin-type G domain-containing protein</fullName>
    </recommendedName>
</protein>
<dbReference type="Pfam" id="PF00735">
    <property type="entry name" value="Septin"/>
    <property type="match status" value="1"/>
</dbReference>
<dbReference type="GO" id="GO:0005525">
    <property type="term" value="F:GTP binding"/>
    <property type="evidence" value="ECO:0007669"/>
    <property type="project" value="UniProtKB-KW"/>
</dbReference>
<dbReference type="Gene3D" id="3.40.50.300">
    <property type="entry name" value="P-loop containing nucleotide triphosphate hydrolases"/>
    <property type="match status" value="1"/>
</dbReference>
<dbReference type="RefSeq" id="XP_008074895.1">
    <property type="nucleotide sequence ID" value="XM_008076704.1"/>
</dbReference>
<keyword evidence="1" id="KW-0342">GTP-binding</keyword>
<organism evidence="3 4">
    <name type="scientific">Vavraia culicis (isolate floridensis)</name>
    <name type="common">Microsporidian parasite</name>
    <dbReference type="NCBI Taxonomy" id="948595"/>
    <lineage>
        <taxon>Eukaryota</taxon>
        <taxon>Fungi</taxon>
        <taxon>Fungi incertae sedis</taxon>
        <taxon>Microsporidia</taxon>
        <taxon>Pleistophoridae</taxon>
        <taxon>Vavraia</taxon>
    </lineage>
</organism>
<reference evidence="4" key="1">
    <citation type="submission" date="2011-03" db="EMBL/GenBank/DDBJ databases">
        <title>The genome sequence of Vavraia culicis strain floridensis.</title>
        <authorList>
            <consortium name="The Broad Institute Genome Sequencing Platform"/>
            <person name="Cuomo C."/>
            <person name="Becnel J."/>
            <person name="Sanscrainte N."/>
            <person name="Young S.K."/>
            <person name="Zeng Q."/>
            <person name="Gargeya S."/>
            <person name="Fitzgerald M."/>
            <person name="Haas B."/>
            <person name="Abouelleil A."/>
            <person name="Alvarado L."/>
            <person name="Arachchi H.M."/>
            <person name="Berlin A."/>
            <person name="Chapman S.B."/>
            <person name="Gearin G."/>
            <person name="Goldberg J."/>
            <person name="Griggs A."/>
            <person name="Gujja S."/>
            <person name="Hansen M."/>
            <person name="Heiman D."/>
            <person name="Howarth C."/>
            <person name="Larimer J."/>
            <person name="Lui A."/>
            <person name="MacDonald P.J.P."/>
            <person name="McCowen C."/>
            <person name="Montmayeur A."/>
            <person name="Murphy C."/>
            <person name="Neiman D."/>
            <person name="Pearson M."/>
            <person name="Priest M."/>
            <person name="Roberts A."/>
            <person name="Saif S."/>
            <person name="Shea T."/>
            <person name="Sisk P."/>
            <person name="Stolte C."/>
            <person name="Sykes S."/>
            <person name="Wortman J."/>
            <person name="Nusbaum C."/>
            <person name="Birren B."/>
        </authorList>
    </citation>
    <scope>NUCLEOTIDE SEQUENCE [LARGE SCALE GENOMIC DNA]</scope>
    <source>
        <strain evidence="4">floridensis</strain>
    </source>
</reference>
<dbReference type="OrthoDB" id="416553at2759"/>
<dbReference type="AlphaFoldDB" id="L2GTE6"/>
<keyword evidence="1" id="KW-0547">Nucleotide-binding</keyword>
<accession>L2GTE6</accession>
<gene>
    <name evidence="3" type="ORF">VCUG_01883</name>
</gene>
<comment type="similarity">
    <text evidence="1">Belongs to the TRAFAC class TrmE-Era-EngA-EngB-Septin-like GTPase superfamily. Septin GTPase family.</text>
</comment>
<dbReference type="VEuPathDB" id="MicrosporidiaDB:VCUG_01883"/>
<dbReference type="InterPro" id="IPR027417">
    <property type="entry name" value="P-loop_NTPase"/>
</dbReference>
<sequence>MQFGGIGISNLPNQHCSNSTKKTHSYNLIIAGARGLGKTTFMNNLVRKKIFRRSLYLEKKDDGLRELQFIENDIVSSPKSYDIGDDYIKYDEGEGWSTTWLEEHKVTFELTLAQIFERGIRVNFSALEVGNIGDCIDNTDAHIPIINYINRKYKEYYENERKYRRDEIIDTRIHTCLYFFEPAGHWIREIDKKNILEISKICVVIPVVARSDMFTMEEREIIRTNFHKTLEDEKIGLYRHLQIVPFFVVSNHIDEFGIVYERQYMWGSVQATNKYICDTEELRNVVIRDQMLYVIEECDKFYRLYRNAILKDDLMKYVKTEAKVKNYEQEEFDKFLLEWSCDQEMLLD</sequence>
<name>L2GTE6_VAVCU</name>
<proteinExistence type="inferred from homology"/>
<dbReference type="OMA" id="LYVIEEC"/>
<evidence type="ECO:0000256" key="1">
    <source>
        <dbReference type="RuleBase" id="RU004560"/>
    </source>
</evidence>
<dbReference type="PROSITE" id="PS51719">
    <property type="entry name" value="G_SEPTIN"/>
    <property type="match status" value="1"/>
</dbReference>
<dbReference type="SUPFAM" id="SSF52540">
    <property type="entry name" value="P-loop containing nucleoside triphosphate hydrolases"/>
    <property type="match status" value="1"/>
</dbReference>
<dbReference type="InterPro" id="IPR030379">
    <property type="entry name" value="G_SEPTIN_dom"/>
</dbReference>